<dbReference type="InterPro" id="IPR000873">
    <property type="entry name" value="AMP-dep_synth/lig_dom"/>
</dbReference>
<dbReference type="AlphaFoldDB" id="F0Q0M0"/>
<dbReference type="GeneID" id="34239787"/>
<dbReference type="Pfam" id="PF00501">
    <property type="entry name" value="AMP-binding"/>
    <property type="match status" value="1"/>
</dbReference>
<dbReference type="PANTHER" id="PTHR45527:SF1">
    <property type="entry name" value="FATTY ACID SYNTHASE"/>
    <property type="match status" value="1"/>
</dbReference>
<sequence>MHFDFDAGEFRDSSVRPDALAVIAHDRSLSWRALQAEATAWCQEARALGLRAGAPIVIRGHKEAAFMVALAGALMLKAPFVPVDAVYPAERLHSIIATLDAHLMFDAAAGRFEVLRPGPAPELAEKDLGYIMFTSGTTGQPKGVQIGREGVQGLIDWMRLDFDLGPAPVFLNHTVFSFDVSLYDVFGTLALGGSILMLDRGRAASSQEVSALIARHRATTWVSTPSFAQQQLINPAFSQAALPSLRTFLFCGEPLPVPLARQLRKRFPGVPILNTYGPTEATVATTLLRVDDALLATDAVMPIGHAKRDSRVYSDGGELCIVGPHVMRGYINRPDLNATRMFMRDGQRGFRTGDLGTEADGGMLFCQGRIDDQIKLNGYRLELLEVDAALATLPGARAGAAVALRRPNGTVARLVAFVETGDGAPGLPAELEGWKELLAVRLPHYMLPTELLPCARLPVSVNYKIDRAKLAEMYQALNA</sequence>
<dbReference type="EC" id="6.1.1.13" evidence="2"/>
<feature type="domain" description="AMP-dependent synthetase/ligase" evidence="1">
    <location>
        <begin position="14"/>
        <end position="330"/>
    </location>
</feature>
<evidence type="ECO:0000313" key="3">
    <source>
        <dbReference type="Proteomes" id="UP000002482"/>
    </source>
</evidence>
<dbReference type="HOGENOM" id="CLU_000022_2_12_4"/>
<evidence type="ECO:0000259" key="1">
    <source>
        <dbReference type="Pfam" id="PF00501"/>
    </source>
</evidence>
<accession>F0Q0M0</accession>
<dbReference type="KEGG" id="aaa:Acav_2509"/>
<gene>
    <name evidence="2" type="ordered locus">Acav_2509</name>
</gene>
<dbReference type="EMBL" id="CP002521">
    <property type="protein sequence ID" value="ADX46421.1"/>
    <property type="molecule type" value="Genomic_DNA"/>
</dbReference>
<dbReference type="GO" id="GO:0016874">
    <property type="term" value="F:ligase activity"/>
    <property type="evidence" value="ECO:0007669"/>
    <property type="project" value="UniProtKB-KW"/>
</dbReference>
<dbReference type="InterPro" id="IPR042099">
    <property type="entry name" value="ANL_N_sf"/>
</dbReference>
<dbReference type="PROSITE" id="PS00455">
    <property type="entry name" value="AMP_BINDING"/>
    <property type="match status" value="1"/>
</dbReference>
<dbReference type="Proteomes" id="UP000002482">
    <property type="component" value="Chromosome"/>
</dbReference>
<dbReference type="InterPro" id="IPR045851">
    <property type="entry name" value="AMP-bd_C_sf"/>
</dbReference>
<reference evidence="2" key="1">
    <citation type="submission" date="2011-02" db="EMBL/GenBank/DDBJ databases">
        <title>Complete sequence of Acidovorax avenae subsp. avenae ATCC 19860.</title>
        <authorList>
            <consortium name="US DOE Joint Genome Institute"/>
            <person name="Lucas S."/>
            <person name="Copeland A."/>
            <person name="Lapidus A."/>
            <person name="Cheng J.-F."/>
            <person name="Goodwin L."/>
            <person name="Pitluck S."/>
            <person name="Chertkov O."/>
            <person name="Held B."/>
            <person name="Detter J.C."/>
            <person name="Han C."/>
            <person name="Tapia R."/>
            <person name="Land M."/>
            <person name="Hauser L."/>
            <person name="Kyrpides N."/>
            <person name="Ivanova N."/>
            <person name="Ovchinnikova G."/>
            <person name="Pagani I."/>
            <person name="Gordon S."/>
            <person name="Woyke T."/>
        </authorList>
    </citation>
    <scope>NUCLEOTIDE SEQUENCE</scope>
    <source>
        <strain evidence="2">ATCC 19860</strain>
    </source>
</reference>
<dbReference type="InterPro" id="IPR020845">
    <property type="entry name" value="AMP-binding_CS"/>
</dbReference>
<name>F0Q0M0_PARA1</name>
<dbReference type="RefSeq" id="WP_013594923.1">
    <property type="nucleotide sequence ID" value="NC_015138.1"/>
</dbReference>
<protein>
    <submittedName>
        <fullName evidence="2">D-alanine--poly(Phosphoribitol) ligase</fullName>
        <ecNumber evidence="2">6.1.1.13</ecNumber>
    </submittedName>
</protein>
<proteinExistence type="predicted"/>
<keyword evidence="3" id="KW-1185">Reference proteome</keyword>
<dbReference type="Gene3D" id="3.40.50.12780">
    <property type="entry name" value="N-terminal domain of ligase-like"/>
    <property type="match status" value="1"/>
</dbReference>
<evidence type="ECO:0000313" key="2">
    <source>
        <dbReference type="EMBL" id="ADX46421.1"/>
    </source>
</evidence>
<dbReference type="GO" id="GO:0031177">
    <property type="term" value="F:phosphopantetheine binding"/>
    <property type="evidence" value="ECO:0007669"/>
    <property type="project" value="TreeGrafter"/>
</dbReference>
<dbReference type="GO" id="GO:0005737">
    <property type="term" value="C:cytoplasm"/>
    <property type="evidence" value="ECO:0007669"/>
    <property type="project" value="TreeGrafter"/>
</dbReference>
<dbReference type="SUPFAM" id="SSF56801">
    <property type="entry name" value="Acetyl-CoA synthetase-like"/>
    <property type="match status" value="1"/>
</dbReference>
<dbReference type="PANTHER" id="PTHR45527">
    <property type="entry name" value="NONRIBOSOMAL PEPTIDE SYNTHETASE"/>
    <property type="match status" value="1"/>
</dbReference>
<keyword evidence="2" id="KW-0436">Ligase</keyword>
<dbReference type="GO" id="GO:0044550">
    <property type="term" value="P:secondary metabolite biosynthetic process"/>
    <property type="evidence" value="ECO:0007669"/>
    <property type="project" value="TreeGrafter"/>
</dbReference>
<dbReference type="GO" id="GO:0043041">
    <property type="term" value="P:amino acid activation for nonribosomal peptide biosynthetic process"/>
    <property type="evidence" value="ECO:0007669"/>
    <property type="project" value="TreeGrafter"/>
</dbReference>
<dbReference type="OrthoDB" id="6297021at2"/>
<dbReference type="Gene3D" id="3.30.300.30">
    <property type="match status" value="1"/>
</dbReference>
<organism evidence="2 3">
    <name type="scientific">Paracidovorax avenae (strain ATCC 19860 / DSM 7227 / CCUG 15838 / JCM 20985 / LMG 2117 / NCPPB 1011)</name>
    <name type="common">Acidovorax avenae</name>
    <dbReference type="NCBI Taxonomy" id="643561"/>
    <lineage>
        <taxon>Bacteria</taxon>
        <taxon>Pseudomonadati</taxon>
        <taxon>Pseudomonadota</taxon>
        <taxon>Betaproteobacteria</taxon>
        <taxon>Burkholderiales</taxon>
        <taxon>Comamonadaceae</taxon>
        <taxon>Paracidovorax</taxon>
    </lineage>
</organism>